<evidence type="ECO:0000259" key="2">
    <source>
        <dbReference type="Pfam" id="PF01261"/>
    </source>
</evidence>
<dbReference type="SUPFAM" id="SSF51658">
    <property type="entry name" value="Xylose isomerase-like"/>
    <property type="match status" value="1"/>
</dbReference>
<dbReference type="InterPro" id="IPR050417">
    <property type="entry name" value="Sugar_Epim/Isomerase"/>
</dbReference>
<proteinExistence type="predicted"/>
<keyword evidence="1" id="KW-0413">Isomerase</keyword>
<gene>
    <name evidence="3" type="ORF">S12H4_03112</name>
</gene>
<dbReference type="Pfam" id="PF01261">
    <property type="entry name" value="AP_endonuc_2"/>
    <property type="match status" value="1"/>
</dbReference>
<accession>X1RTA8</accession>
<evidence type="ECO:0000313" key="3">
    <source>
        <dbReference type="EMBL" id="GAI70196.1"/>
    </source>
</evidence>
<sequence length="272" mass="30576">MMKKSIVVSNASTIFSALDFKINLEENIEKIASLGFDGAELHVGNPKDLNVENVIKIIKENNLEVPTIGTGQAYTEEGLSFSDSNEIVRKMAVKRIKNQIIFASHFNSQVTIGSIMGKIEEDVNKIDAEEWAIDCLRKCTEFAKEYGVRLTLEPLNRYERNFINTLNEGIEFIKRVRVSNLGLLADTFHMNIEEISICDSIIQAKDYITHVHFADSNRWTPGYGHLDFAKIVQTLKKIGYQGHVSAEALPLPDSDNNCARLTIEALNKLNIS</sequence>
<evidence type="ECO:0000256" key="1">
    <source>
        <dbReference type="ARBA" id="ARBA00023235"/>
    </source>
</evidence>
<protein>
    <recommendedName>
        <fullName evidence="2">Xylose isomerase-like TIM barrel domain-containing protein</fullName>
    </recommendedName>
</protein>
<dbReference type="NCBIfam" id="NF041099">
    <property type="entry name" value="keto_glucon_epim_IolO"/>
    <property type="match status" value="1"/>
</dbReference>
<comment type="caution">
    <text evidence="3">The sequence shown here is derived from an EMBL/GenBank/DDBJ whole genome shotgun (WGS) entry which is preliminary data.</text>
</comment>
<feature type="domain" description="Xylose isomerase-like TIM barrel" evidence="2">
    <location>
        <begin position="28"/>
        <end position="248"/>
    </location>
</feature>
<dbReference type="InterPro" id="IPR053560">
    <property type="entry name" value="Hyi_epimerase/isomerase"/>
</dbReference>
<dbReference type="InterPro" id="IPR013022">
    <property type="entry name" value="Xyl_isomerase-like_TIM-brl"/>
</dbReference>
<dbReference type="PANTHER" id="PTHR43489">
    <property type="entry name" value="ISOMERASE"/>
    <property type="match status" value="1"/>
</dbReference>
<dbReference type="EMBL" id="BARW01000841">
    <property type="protein sequence ID" value="GAI70196.1"/>
    <property type="molecule type" value="Genomic_DNA"/>
</dbReference>
<reference evidence="3" key="1">
    <citation type="journal article" date="2014" name="Front. Microbiol.">
        <title>High frequency of phylogenetically diverse reductive dehalogenase-homologous genes in deep subseafloor sedimentary metagenomes.</title>
        <authorList>
            <person name="Kawai M."/>
            <person name="Futagami T."/>
            <person name="Toyoda A."/>
            <person name="Takaki Y."/>
            <person name="Nishi S."/>
            <person name="Hori S."/>
            <person name="Arai W."/>
            <person name="Tsubouchi T."/>
            <person name="Morono Y."/>
            <person name="Uchiyama I."/>
            <person name="Ito T."/>
            <person name="Fujiyama A."/>
            <person name="Inagaki F."/>
            <person name="Takami H."/>
        </authorList>
    </citation>
    <scope>NUCLEOTIDE SEQUENCE</scope>
    <source>
        <strain evidence="3">Expedition CK06-06</strain>
    </source>
</reference>
<dbReference type="InterPro" id="IPR036237">
    <property type="entry name" value="Xyl_isomerase-like_sf"/>
</dbReference>
<dbReference type="GO" id="GO:0016853">
    <property type="term" value="F:isomerase activity"/>
    <property type="evidence" value="ECO:0007669"/>
    <property type="project" value="UniProtKB-KW"/>
</dbReference>
<dbReference type="PANTHER" id="PTHR43489:SF7">
    <property type="entry name" value="3-DEHYDRO-D-GULOSIDE 4-EPIMERASE-RELATED"/>
    <property type="match status" value="1"/>
</dbReference>
<name>X1RTA8_9ZZZZ</name>
<dbReference type="AlphaFoldDB" id="X1RTA8"/>
<organism evidence="3">
    <name type="scientific">marine sediment metagenome</name>
    <dbReference type="NCBI Taxonomy" id="412755"/>
    <lineage>
        <taxon>unclassified sequences</taxon>
        <taxon>metagenomes</taxon>
        <taxon>ecological metagenomes</taxon>
    </lineage>
</organism>
<dbReference type="Gene3D" id="3.20.20.150">
    <property type="entry name" value="Divalent-metal-dependent TIM barrel enzymes"/>
    <property type="match status" value="1"/>
</dbReference>